<feature type="active site" description="Nucleophile" evidence="11">
    <location>
        <position position="17"/>
    </location>
</feature>
<evidence type="ECO:0000256" key="5">
    <source>
        <dbReference type="ARBA" id="ARBA00022786"/>
    </source>
</evidence>
<reference evidence="15 16" key="1">
    <citation type="submission" date="2016-08" db="EMBL/GenBank/DDBJ databases">
        <title>Genomes of anaerobic fungi encode conserved fungal cellulosomes for biomass hydrolysis.</title>
        <authorList>
            <consortium name="DOE Joint Genome Institute"/>
            <person name="Haitjema C.H."/>
            <person name="Gilmore S.P."/>
            <person name="Henske J.K."/>
            <person name="Solomon K.V."/>
            <person name="De Groot R."/>
            <person name="Kuo A."/>
            <person name="Mondo S.J."/>
            <person name="Salamov A.A."/>
            <person name="Labutti K."/>
            <person name="Zhao Z."/>
            <person name="Chiniquy J."/>
            <person name="Barry K."/>
            <person name="Brewer H.M."/>
            <person name="Purvine S.O."/>
            <person name="Wright A.T."/>
            <person name="Boxma B."/>
            <person name="Van Alen T."/>
            <person name="Hackstein J.H."/>
            <person name="Baker S.E."/>
            <person name="Grigoriev I.V."/>
            <person name="O'Malley M.A."/>
        </authorList>
    </citation>
    <scope>NUCLEOTIDE SEQUENCE [LARGE SCALE GENOMIC DNA]</scope>
    <source>
        <strain evidence="16">finn</strain>
    </source>
</reference>
<dbReference type="InterPro" id="IPR006155">
    <property type="entry name" value="Josephin"/>
</dbReference>
<gene>
    <name evidence="15" type="ORF">BCR36DRAFT_581304</name>
</gene>
<keyword evidence="10" id="KW-0539">Nucleus</keyword>
<comment type="subcellular location">
    <subcellularLocation>
        <location evidence="2">Nucleus</location>
    </subcellularLocation>
</comment>
<feature type="region of interest" description="Disordered" evidence="13">
    <location>
        <begin position="237"/>
        <end position="264"/>
    </location>
</feature>
<evidence type="ECO:0000256" key="2">
    <source>
        <dbReference type="ARBA" id="ARBA00004123"/>
    </source>
</evidence>
<accession>A0A1Y1VFR6</accession>
<evidence type="ECO:0000313" key="15">
    <source>
        <dbReference type="EMBL" id="ORX55267.1"/>
    </source>
</evidence>
<evidence type="ECO:0000256" key="9">
    <source>
        <dbReference type="ARBA" id="ARBA00023163"/>
    </source>
</evidence>
<dbReference type="PANTHER" id="PTHR14159">
    <property type="entry name" value="ATAXIN-3-RELATED"/>
    <property type="match status" value="1"/>
</dbReference>
<dbReference type="STRING" id="1754191.A0A1Y1VFR6"/>
<dbReference type="EMBL" id="MCFH01000009">
    <property type="protein sequence ID" value="ORX55267.1"/>
    <property type="molecule type" value="Genomic_DNA"/>
</dbReference>
<evidence type="ECO:0000259" key="14">
    <source>
        <dbReference type="PROSITE" id="PS50957"/>
    </source>
</evidence>
<keyword evidence="7" id="KW-0788">Thiol protease</keyword>
<dbReference type="PRINTS" id="PR01233">
    <property type="entry name" value="JOSEPHIN"/>
</dbReference>
<comment type="caution">
    <text evidence="15">The sequence shown here is derived from an EMBL/GenBank/DDBJ whole genome shotgun (WGS) entry which is preliminary data.</text>
</comment>
<keyword evidence="5" id="KW-0833">Ubl conjugation pathway</keyword>
<proteinExistence type="predicted"/>
<sequence length="264" mass="30601">MDIIPYIYHEQQEGALCAQHALNSLLQGEYFTAVDLGNIAHSLDEEEGILNSNQNSSNNYDDTGFFSIQVISIALSRLNIEINHIDSQIIKNDKVKPAEEKAYICNLHEHWFTIRKFYSKYRWYNLNSTLETPEWLSETYLELYLNDIQRQGYSVFVVRGDLPECDADKYAKLHPKPENKNNISKVDYNNKNPKSFNIFSGKGYRLGDDNNKENTFNAENMSDSELLAQAIAISLEEQAQSNKRQNEPDLDEIKRKRLERFSSK</sequence>
<name>A0A1Y1VFR6_9FUNG</name>
<evidence type="ECO:0000256" key="7">
    <source>
        <dbReference type="ARBA" id="ARBA00022807"/>
    </source>
</evidence>
<feature type="active site" description="Proton acceptor" evidence="11">
    <location>
        <position position="110"/>
    </location>
</feature>
<dbReference type="Gene3D" id="1.10.287.10">
    <property type="entry name" value="S15/NS1, RNA-binding"/>
    <property type="match status" value="1"/>
</dbReference>
<feature type="active site" evidence="12">
    <location>
        <position position="17"/>
    </location>
</feature>
<dbReference type="GO" id="GO:0005634">
    <property type="term" value="C:nucleus"/>
    <property type="evidence" value="ECO:0007669"/>
    <property type="project" value="UniProtKB-SubCell"/>
</dbReference>
<dbReference type="PROSITE" id="PS50330">
    <property type="entry name" value="UIM"/>
    <property type="match status" value="1"/>
</dbReference>
<feature type="compositionally biased region" description="Basic and acidic residues" evidence="13">
    <location>
        <begin position="244"/>
        <end position="264"/>
    </location>
</feature>
<evidence type="ECO:0000313" key="16">
    <source>
        <dbReference type="Proteomes" id="UP000193719"/>
    </source>
</evidence>
<dbReference type="PROSITE" id="PS50957">
    <property type="entry name" value="JOSEPHIN"/>
    <property type="match status" value="1"/>
</dbReference>
<evidence type="ECO:0000256" key="1">
    <source>
        <dbReference type="ARBA" id="ARBA00000707"/>
    </source>
</evidence>
<evidence type="ECO:0000256" key="3">
    <source>
        <dbReference type="ARBA" id="ARBA00012759"/>
    </source>
</evidence>
<evidence type="ECO:0000256" key="4">
    <source>
        <dbReference type="ARBA" id="ARBA00022670"/>
    </source>
</evidence>
<dbReference type="GO" id="GO:0004843">
    <property type="term" value="F:cysteine-type deubiquitinase activity"/>
    <property type="evidence" value="ECO:0007669"/>
    <property type="project" value="UniProtKB-EC"/>
</dbReference>
<protein>
    <recommendedName>
        <fullName evidence="3">ubiquitinyl hydrolase 1</fullName>
        <ecNumber evidence="3">3.4.19.12</ecNumber>
    </recommendedName>
</protein>
<evidence type="ECO:0000256" key="12">
    <source>
        <dbReference type="PROSITE-ProRule" id="PRU00331"/>
    </source>
</evidence>
<dbReference type="InterPro" id="IPR003903">
    <property type="entry name" value="UIM_dom"/>
</dbReference>
<reference evidence="15 16" key="2">
    <citation type="submission" date="2016-08" db="EMBL/GenBank/DDBJ databases">
        <title>Pervasive Adenine N6-methylation of Active Genes in Fungi.</title>
        <authorList>
            <consortium name="DOE Joint Genome Institute"/>
            <person name="Mondo S.J."/>
            <person name="Dannebaum R.O."/>
            <person name="Kuo R.C."/>
            <person name="Labutti K."/>
            <person name="Haridas S."/>
            <person name="Kuo A."/>
            <person name="Salamov A."/>
            <person name="Ahrendt S.R."/>
            <person name="Lipzen A."/>
            <person name="Sullivan W."/>
            <person name="Andreopoulos W.B."/>
            <person name="Clum A."/>
            <person name="Lindquist E."/>
            <person name="Daum C."/>
            <person name="Ramamoorthy G.K."/>
            <person name="Gryganskyi A."/>
            <person name="Culley D."/>
            <person name="Magnuson J.K."/>
            <person name="James T.Y."/>
            <person name="O'Malley M.A."/>
            <person name="Stajich J.E."/>
            <person name="Spatafora J.W."/>
            <person name="Visel A."/>
            <person name="Grigoriev I.V."/>
        </authorList>
    </citation>
    <scope>NUCLEOTIDE SEQUENCE [LARGE SCALE GENOMIC DNA]</scope>
    <source>
        <strain evidence="16">finn</strain>
    </source>
</reference>
<dbReference type="GO" id="GO:0006508">
    <property type="term" value="P:proteolysis"/>
    <property type="evidence" value="ECO:0007669"/>
    <property type="project" value="UniProtKB-KW"/>
</dbReference>
<dbReference type="Gene3D" id="3.90.70.40">
    <property type="match status" value="1"/>
</dbReference>
<dbReference type="AlphaFoldDB" id="A0A1Y1VFR6"/>
<dbReference type="Pfam" id="PF02099">
    <property type="entry name" value="Josephin"/>
    <property type="match status" value="1"/>
</dbReference>
<evidence type="ECO:0000256" key="6">
    <source>
        <dbReference type="ARBA" id="ARBA00022801"/>
    </source>
</evidence>
<evidence type="ECO:0000256" key="8">
    <source>
        <dbReference type="ARBA" id="ARBA00023015"/>
    </source>
</evidence>
<organism evidence="15 16">
    <name type="scientific">Piromyces finnis</name>
    <dbReference type="NCBI Taxonomy" id="1754191"/>
    <lineage>
        <taxon>Eukaryota</taxon>
        <taxon>Fungi</taxon>
        <taxon>Fungi incertae sedis</taxon>
        <taxon>Chytridiomycota</taxon>
        <taxon>Chytridiomycota incertae sedis</taxon>
        <taxon>Neocallimastigomycetes</taxon>
        <taxon>Neocallimastigales</taxon>
        <taxon>Neocallimastigaceae</taxon>
        <taxon>Piromyces</taxon>
    </lineage>
</organism>
<evidence type="ECO:0000256" key="11">
    <source>
        <dbReference type="PIRSR" id="PIRSR633865-1"/>
    </source>
</evidence>
<keyword evidence="16" id="KW-1185">Reference proteome</keyword>
<keyword evidence="9" id="KW-0804">Transcription</keyword>
<dbReference type="PANTHER" id="PTHR14159:SF0">
    <property type="entry name" value="ATAXIN-3-RELATED"/>
    <property type="match status" value="1"/>
</dbReference>
<dbReference type="EC" id="3.4.19.12" evidence="3"/>
<dbReference type="OrthoDB" id="10063692at2759"/>
<dbReference type="SMART" id="SM01246">
    <property type="entry name" value="Josephin"/>
    <property type="match status" value="1"/>
</dbReference>
<keyword evidence="4" id="KW-0645">Protease</keyword>
<feature type="active site" evidence="12">
    <location>
        <position position="110"/>
    </location>
</feature>
<comment type="catalytic activity">
    <reaction evidence="1">
        <text>Thiol-dependent hydrolysis of ester, thioester, amide, peptide and isopeptide bonds formed by the C-terminal Gly of ubiquitin (a 76-residue protein attached to proteins as an intracellular targeting signal).</text>
        <dbReference type="EC" id="3.4.19.12"/>
    </reaction>
</comment>
<evidence type="ECO:0000256" key="13">
    <source>
        <dbReference type="SAM" id="MobiDB-lite"/>
    </source>
</evidence>
<dbReference type="InterPro" id="IPR033865">
    <property type="entry name" value="Ataxin-3"/>
</dbReference>
<keyword evidence="8" id="KW-0805">Transcription regulation</keyword>
<evidence type="ECO:0000256" key="10">
    <source>
        <dbReference type="ARBA" id="ARBA00023242"/>
    </source>
</evidence>
<feature type="domain" description="Josephin" evidence="14">
    <location>
        <begin position="4"/>
        <end position="173"/>
    </location>
</feature>
<dbReference type="Proteomes" id="UP000193719">
    <property type="component" value="Unassembled WGS sequence"/>
</dbReference>
<feature type="active site" evidence="11 12">
    <location>
        <position position="127"/>
    </location>
</feature>
<keyword evidence="6 12" id="KW-0378">Hydrolase</keyword>
<dbReference type="GO" id="GO:0016579">
    <property type="term" value="P:protein deubiquitination"/>
    <property type="evidence" value="ECO:0007669"/>
    <property type="project" value="InterPro"/>
</dbReference>